<accession>A0A4X1UJX7</accession>
<protein>
    <submittedName>
        <fullName evidence="1">Uncharacterized protein</fullName>
    </submittedName>
</protein>
<dbReference type="AlphaFoldDB" id="A0A4X1UJX7"/>
<dbReference type="Ensembl" id="ENSSSCT00070035343.1">
    <property type="protein sequence ID" value="ENSSSCP00070029520.1"/>
    <property type="gene ID" value="ENSSSCG00070017917.1"/>
</dbReference>
<name>A0A4X1UJX7_PIG</name>
<evidence type="ECO:0000313" key="1">
    <source>
        <dbReference type="Ensembl" id="ENSSSCP00070029520.1"/>
    </source>
</evidence>
<evidence type="ECO:0000313" key="2">
    <source>
        <dbReference type="Proteomes" id="UP000314985"/>
    </source>
</evidence>
<organism evidence="1 2">
    <name type="scientific">Sus scrofa</name>
    <name type="common">Pig</name>
    <dbReference type="NCBI Taxonomy" id="9823"/>
    <lineage>
        <taxon>Eukaryota</taxon>
        <taxon>Metazoa</taxon>
        <taxon>Chordata</taxon>
        <taxon>Craniata</taxon>
        <taxon>Vertebrata</taxon>
        <taxon>Euteleostomi</taxon>
        <taxon>Mammalia</taxon>
        <taxon>Eutheria</taxon>
        <taxon>Laurasiatheria</taxon>
        <taxon>Artiodactyla</taxon>
        <taxon>Suina</taxon>
        <taxon>Suidae</taxon>
        <taxon>Sus</taxon>
    </lineage>
</organism>
<reference evidence="1 2" key="1">
    <citation type="submission" date="2017-08" db="EMBL/GenBank/DDBJ databases">
        <title>USMARCv1.0.</title>
        <authorList>
            <person name="Hannum G.I."/>
            <person name="Koren S."/>
            <person name="Schroeder S.G."/>
            <person name="Chin S.C."/>
            <person name="Nonneman D.J."/>
            <person name="Becker S.A."/>
            <person name="Rosen B.D."/>
            <person name="Bickhart D.M."/>
            <person name="Putnam N.H."/>
            <person name="Green R.E."/>
            <person name="Tuggle C.K."/>
            <person name="Liu H."/>
            <person name="Rohrer G.A."/>
            <person name="Warr A."/>
            <person name="Hall R."/>
            <person name="Kim K."/>
            <person name="Hume D.A."/>
            <person name="Talbot R."/>
            <person name="Chow W."/>
            <person name="Howe K."/>
            <person name="Schwartz A.S."/>
            <person name="Watson M."/>
            <person name="Archibald A.L."/>
            <person name="Phillippy A.M."/>
            <person name="Smith T.P.L."/>
        </authorList>
    </citation>
    <scope>NUCLEOTIDE SEQUENCE [LARGE SCALE GENOMIC DNA]</scope>
</reference>
<reference evidence="1" key="2">
    <citation type="submission" date="2025-08" db="UniProtKB">
        <authorList>
            <consortium name="Ensembl"/>
        </authorList>
    </citation>
    <scope>IDENTIFICATION</scope>
</reference>
<dbReference type="Proteomes" id="UP000314985">
    <property type="component" value="Chromosome 17"/>
</dbReference>
<sequence length="90" mass="10381">MRLCAWESEGSVWHLFLLPTHLPSFGKMTRPGSTFIVCQRGLSLLPNKACVLSALGDHFNLCRNMKFWCQNEGFFLQCSCFNLFHGQRLR</sequence>
<proteinExistence type="predicted"/>